<keyword evidence="4" id="KW-1185">Reference proteome</keyword>
<feature type="compositionally biased region" description="Basic residues" evidence="2">
    <location>
        <begin position="540"/>
        <end position="558"/>
    </location>
</feature>
<dbReference type="RefSeq" id="XP_007931088.1">
    <property type="nucleotide sequence ID" value="XM_007932897.1"/>
</dbReference>
<feature type="region of interest" description="Disordered" evidence="2">
    <location>
        <begin position="453"/>
        <end position="486"/>
    </location>
</feature>
<dbReference type="AlphaFoldDB" id="M3ANY3"/>
<accession>M3ANY3</accession>
<feature type="coiled-coil region" evidence="1">
    <location>
        <begin position="20"/>
        <end position="58"/>
    </location>
</feature>
<evidence type="ECO:0000313" key="4">
    <source>
        <dbReference type="Proteomes" id="UP000016932"/>
    </source>
</evidence>
<feature type="compositionally biased region" description="Acidic residues" evidence="2">
    <location>
        <begin position="192"/>
        <end position="202"/>
    </location>
</feature>
<feature type="compositionally biased region" description="Basic residues" evidence="2">
    <location>
        <begin position="677"/>
        <end position="687"/>
    </location>
</feature>
<keyword evidence="1" id="KW-0175">Coiled coil</keyword>
<feature type="region of interest" description="Disordered" evidence="2">
    <location>
        <begin position="732"/>
        <end position="751"/>
    </location>
</feature>
<feature type="compositionally biased region" description="Low complexity" evidence="2">
    <location>
        <begin position="365"/>
        <end position="378"/>
    </location>
</feature>
<gene>
    <name evidence="3" type="ORF">MYCFIDRAFT_199926</name>
</gene>
<feature type="compositionally biased region" description="Basic and acidic residues" evidence="2">
    <location>
        <begin position="693"/>
        <end position="725"/>
    </location>
</feature>
<organism evidence="3 4">
    <name type="scientific">Pseudocercospora fijiensis (strain CIRAD86)</name>
    <name type="common">Black leaf streak disease fungus</name>
    <name type="synonym">Mycosphaerella fijiensis</name>
    <dbReference type="NCBI Taxonomy" id="383855"/>
    <lineage>
        <taxon>Eukaryota</taxon>
        <taxon>Fungi</taxon>
        <taxon>Dikarya</taxon>
        <taxon>Ascomycota</taxon>
        <taxon>Pezizomycotina</taxon>
        <taxon>Dothideomycetes</taxon>
        <taxon>Dothideomycetidae</taxon>
        <taxon>Mycosphaerellales</taxon>
        <taxon>Mycosphaerellaceae</taxon>
        <taxon>Pseudocercospora</taxon>
    </lineage>
</organism>
<dbReference type="GeneID" id="19335831"/>
<feature type="region of interest" description="Disordered" evidence="2">
    <location>
        <begin position="117"/>
        <end position="153"/>
    </location>
</feature>
<feature type="region of interest" description="Disordered" evidence="2">
    <location>
        <begin position="510"/>
        <end position="561"/>
    </location>
</feature>
<dbReference type="KEGG" id="pfj:MYCFIDRAFT_199926"/>
<reference evidence="3 4" key="1">
    <citation type="journal article" date="2012" name="PLoS Pathog.">
        <title>Diverse lifestyles and strategies of plant pathogenesis encoded in the genomes of eighteen Dothideomycetes fungi.</title>
        <authorList>
            <person name="Ohm R.A."/>
            <person name="Feau N."/>
            <person name="Henrissat B."/>
            <person name="Schoch C.L."/>
            <person name="Horwitz B.A."/>
            <person name="Barry K.W."/>
            <person name="Condon B.J."/>
            <person name="Copeland A.C."/>
            <person name="Dhillon B."/>
            <person name="Glaser F."/>
            <person name="Hesse C.N."/>
            <person name="Kosti I."/>
            <person name="LaButti K."/>
            <person name="Lindquist E.A."/>
            <person name="Lucas S."/>
            <person name="Salamov A.A."/>
            <person name="Bradshaw R.E."/>
            <person name="Ciuffetti L."/>
            <person name="Hamelin R.C."/>
            <person name="Kema G.H.J."/>
            <person name="Lawrence C."/>
            <person name="Scott J.A."/>
            <person name="Spatafora J.W."/>
            <person name="Turgeon B.G."/>
            <person name="de Wit P.J.G.M."/>
            <person name="Zhong S."/>
            <person name="Goodwin S.B."/>
            <person name="Grigoriev I.V."/>
        </authorList>
    </citation>
    <scope>NUCLEOTIDE SEQUENCE [LARGE SCALE GENOMIC DNA]</scope>
    <source>
        <strain evidence="3 4">CIRAD86</strain>
    </source>
</reference>
<sequence>MPAFSMAGPLSQPVRAASRKLEFERALKEKLDELEVERDKLQQQLDHDEAKAMELLEQFLPLPDGLEQAVRTAMQDRDNISAEWERYNHVLRRFQGAKDVPLSPQDEELLEKALAWDDSAEVPAGKPAAGRESSSIGAAEAKEARENEEHMAKARKYEWNSGLGLNKASSSMFAQGALDQVLNPEAGVVSDAELDDVDDESEVSNSQIDAGLLDEDGEPRRRARSWSTGSNITVYRPPTPEGDPELGGMQQISPSPTPRRGQNQTSPGFAESGRGAALQMEDYQRISRESTPAEIPIPRKLNLGTGLRRKSGHDAQDDLPLFRARTPPMVDLDDDLFEGSPGEMSHLHQEEEDPRAATSEELPLEEMSNASRASSESSDGLFVSEKTPWVPPRERARAHHTKGPSAKCKDSLATAAHPSSGLHHLTQKHPRVNAEANFTQHPPSLRTKVAVAPSISRKRSPVACLPTPVSVPSPTEVSSTSTIDQDLPLGNPSWNFDAVDAAQAEAAALTSDQTSLALRAKNETKHRTTTPDSNTSARPLKQKQKQKPQRPLKPKKSVRFADDADADGLLYPTAGGKSFQLIGQQAKGPLLPTPEQAKGDWTYFMKMPSKLKRKAGDVEEAAKVEGSLGAYNRKKTKVVDAKNKCFSLVEAGDADDSEPEQGGTSKPAHMRGSSPKAGKKKAIKKTKCASAIENDRSEGAEEKTNKSTPEDSKKEAPKPKENLEETMMRIIMEAAKTSGKKRGSGFFGPEQ</sequence>
<protein>
    <submittedName>
        <fullName evidence="3">Uncharacterized protein</fullName>
    </submittedName>
</protein>
<feature type="compositionally biased region" description="Polar residues" evidence="2">
    <location>
        <begin position="250"/>
        <end position="267"/>
    </location>
</feature>
<dbReference type="OrthoDB" id="3649594at2759"/>
<evidence type="ECO:0000256" key="1">
    <source>
        <dbReference type="SAM" id="Coils"/>
    </source>
</evidence>
<dbReference type="VEuPathDB" id="FungiDB:MYCFIDRAFT_199926"/>
<feature type="compositionally biased region" description="Low complexity" evidence="2">
    <location>
        <begin position="466"/>
        <end position="482"/>
    </location>
</feature>
<dbReference type="Proteomes" id="UP000016932">
    <property type="component" value="Unassembled WGS sequence"/>
</dbReference>
<evidence type="ECO:0000313" key="3">
    <source>
        <dbReference type="EMBL" id="EME78818.1"/>
    </source>
</evidence>
<feature type="compositionally biased region" description="Basic and acidic residues" evidence="2">
    <location>
        <begin position="140"/>
        <end position="153"/>
    </location>
</feature>
<feature type="region of interest" description="Disordered" evidence="2">
    <location>
        <begin position="287"/>
        <end position="431"/>
    </location>
</feature>
<dbReference type="HOGENOM" id="CLU_370503_0_0_1"/>
<feature type="region of interest" description="Disordered" evidence="2">
    <location>
        <begin position="649"/>
        <end position="725"/>
    </location>
</feature>
<proteinExistence type="predicted"/>
<dbReference type="EMBL" id="KB446563">
    <property type="protein sequence ID" value="EME78818.1"/>
    <property type="molecule type" value="Genomic_DNA"/>
</dbReference>
<name>M3ANY3_PSEFD</name>
<feature type="region of interest" description="Disordered" evidence="2">
    <location>
        <begin position="189"/>
        <end position="275"/>
    </location>
</feature>
<evidence type="ECO:0000256" key="2">
    <source>
        <dbReference type="SAM" id="MobiDB-lite"/>
    </source>
</evidence>